<protein>
    <recommendedName>
        <fullName evidence="5">Protein-arginine kinase</fullName>
        <ecNumber evidence="5">2.7.14.1</ecNumber>
    </recommendedName>
</protein>
<accession>G8TWW3</accession>
<keyword evidence="3 5" id="KW-0418">Kinase</keyword>
<dbReference type="PATRIC" id="fig|679936.5.peg.245"/>
<comment type="function">
    <text evidence="5">Catalyzes the specific phosphorylation of arginine residues in proteins.</text>
</comment>
<dbReference type="Proteomes" id="UP000005439">
    <property type="component" value="Chromosome"/>
</dbReference>
<dbReference type="NCBIfam" id="NF002194">
    <property type="entry name" value="PRK01059.1-4"/>
    <property type="match status" value="1"/>
</dbReference>
<evidence type="ECO:0000259" key="7">
    <source>
        <dbReference type="PROSITE" id="PS51510"/>
    </source>
</evidence>
<sequence length="348" mass="38751">MTPHFSQWMTGSGPEADIVLSSRIRLARNMAGQPFPHRMTAEQAERLLEDVSAAVKELQSGWQIDFRRLDQVTPVERQLLVEKHLVSPLLVQEPIRYQAVAIDQRESISIMVNEEDHLRIQVLLPGLQLDEAWKVADTIDDALESRLDYAYDEQSGYLTAWPTNLGTGLRASVMLHLPALVLTRQAAQVFTALAQVGIVVRGLYGEGSEALGNIFQVSNQVSLGLTEEEIVHNLTVVTQQIIGRERQARAHLMAAEQLLLADRVGRAWGILTNAKVMTSAEALRLLSDVSLGHDLSLLEAPMPFTFAQLAFMTRPSYLETEAGHPLSAVDRDQMRAETLRRHLLGKTL</sequence>
<name>G8TWW3_SULAD</name>
<dbReference type="InterPro" id="IPR014746">
    <property type="entry name" value="Gln_synth/guanido_kin_cat_dom"/>
</dbReference>
<evidence type="ECO:0000313" key="8">
    <source>
        <dbReference type="EMBL" id="AEW03811.1"/>
    </source>
</evidence>
<reference evidence="8 9" key="2">
    <citation type="journal article" date="2012" name="Stand. Genomic Sci.">
        <title>Complete genome sequence of the moderately thermophilic mineral-sulfide-oxidizing firmicute Sulfobacillus acidophilus type strain (NAL(T)).</title>
        <authorList>
            <person name="Anderson I."/>
            <person name="Chertkov O."/>
            <person name="Chen A."/>
            <person name="Saunders E."/>
            <person name="Lapidus A."/>
            <person name="Nolan M."/>
            <person name="Lucas S."/>
            <person name="Hammon N."/>
            <person name="Deshpande S."/>
            <person name="Cheng J.F."/>
            <person name="Han C."/>
            <person name="Tapia R."/>
            <person name="Goodwin L.A."/>
            <person name="Pitluck S."/>
            <person name="Liolios K."/>
            <person name="Pagani I."/>
            <person name="Ivanova N."/>
            <person name="Mikhailova N."/>
            <person name="Pati A."/>
            <person name="Palaniappan K."/>
            <person name="Land M."/>
            <person name="Pan C."/>
            <person name="Rohde M."/>
            <person name="Pukall R."/>
            <person name="Goker M."/>
            <person name="Detter J.C."/>
            <person name="Woyke T."/>
            <person name="Bristow J."/>
            <person name="Eisen J.A."/>
            <person name="Markowitz V."/>
            <person name="Hugenholtz P."/>
            <person name="Kyrpides N.C."/>
            <person name="Klenk H.P."/>
            <person name="Mavromatis K."/>
        </authorList>
    </citation>
    <scope>NUCLEOTIDE SEQUENCE [LARGE SCALE GENOMIC DNA]</scope>
    <source>
        <strain evidence="9">ATCC 700253 / DSM 10332 / NAL</strain>
    </source>
</reference>
<dbReference type="GO" id="GO:0005615">
    <property type="term" value="C:extracellular space"/>
    <property type="evidence" value="ECO:0007669"/>
    <property type="project" value="TreeGrafter"/>
</dbReference>
<dbReference type="GO" id="GO:1990424">
    <property type="term" value="F:protein arginine kinase activity"/>
    <property type="evidence" value="ECO:0007669"/>
    <property type="project" value="UniProtKB-EC"/>
</dbReference>
<dbReference type="KEGG" id="sap:Sulac_0241"/>
<dbReference type="AlphaFoldDB" id="G8TWW3"/>
<evidence type="ECO:0000256" key="5">
    <source>
        <dbReference type="HAMAP-Rule" id="MF_00602"/>
    </source>
</evidence>
<organism evidence="8 9">
    <name type="scientific">Sulfobacillus acidophilus (strain ATCC 700253 / DSM 10332 / NAL)</name>
    <dbReference type="NCBI Taxonomy" id="679936"/>
    <lineage>
        <taxon>Bacteria</taxon>
        <taxon>Bacillati</taxon>
        <taxon>Bacillota</taxon>
        <taxon>Clostridia</taxon>
        <taxon>Eubacteriales</taxon>
        <taxon>Clostridiales Family XVII. Incertae Sedis</taxon>
        <taxon>Sulfobacillus</taxon>
    </lineage>
</organism>
<keyword evidence="5" id="KW-0021">Allosteric enzyme</keyword>
<feature type="domain" description="Phosphagen kinase C-terminal" evidence="7">
    <location>
        <begin position="18"/>
        <end position="248"/>
    </location>
</feature>
<feature type="binding site" evidence="5 6">
    <location>
        <begin position="21"/>
        <end position="25"/>
    </location>
    <ligand>
        <name>ATP</name>
        <dbReference type="ChEBI" id="CHEBI:30616"/>
    </ligand>
</feature>
<dbReference type="GO" id="GO:0046314">
    <property type="term" value="P:phosphocreatine biosynthetic process"/>
    <property type="evidence" value="ECO:0007669"/>
    <property type="project" value="InterPro"/>
</dbReference>
<dbReference type="Gene3D" id="3.30.590.10">
    <property type="entry name" value="Glutamine synthetase/guanido kinase, catalytic domain"/>
    <property type="match status" value="1"/>
</dbReference>
<comment type="similarity">
    <text evidence="5 6">Belongs to the ATP:guanido phosphotransferase family.</text>
</comment>
<evidence type="ECO:0000256" key="6">
    <source>
        <dbReference type="PROSITE-ProRule" id="PRU00843"/>
    </source>
</evidence>
<dbReference type="HOGENOM" id="CLU_066591_1_0_9"/>
<dbReference type="EC" id="2.7.14.1" evidence="5"/>
<comment type="activity regulation">
    <text evidence="5">Appears to be allosterically activated by the binding of pArg-containing polypeptides to the pArg-binding pocket localized in the C-terminal domain of McsB.</text>
</comment>
<dbReference type="SUPFAM" id="SSF55931">
    <property type="entry name" value="Glutamine synthetase/guanido kinase"/>
    <property type="match status" value="1"/>
</dbReference>
<evidence type="ECO:0000256" key="2">
    <source>
        <dbReference type="ARBA" id="ARBA00022741"/>
    </source>
</evidence>
<dbReference type="GO" id="GO:0004111">
    <property type="term" value="F:creatine kinase activity"/>
    <property type="evidence" value="ECO:0007669"/>
    <property type="project" value="InterPro"/>
</dbReference>
<dbReference type="HAMAP" id="MF_00602">
    <property type="entry name" value="Prot_Arg_kinase"/>
    <property type="match status" value="1"/>
</dbReference>
<reference evidence="9" key="1">
    <citation type="submission" date="2011-12" db="EMBL/GenBank/DDBJ databases">
        <title>The complete genome of chromosome of Sulfobacillus acidophilus DSM 10332.</title>
        <authorList>
            <person name="Lucas S."/>
            <person name="Han J."/>
            <person name="Lapidus A."/>
            <person name="Bruce D."/>
            <person name="Goodwin L."/>
            <person name="Pitluck S."/>
            <person name="Peters L."/>
            <person name="Kyrpides N."/>
            <person name="Mavromatis K."/>
            <person name="Ivanova N."/>
            <person name="Mikhailova N."/>
            <person name="Chertkov O."/>
            <person name="Saunders E."/>
            <person name="Detter J.C."/>
            <person name="Tapia R."/>
            <person name="Han C."/>
            <person name="Land M."/>
            <person name="Hauser L."/>
            <person name="Markowitz V."/>
            <person name="Cheng J.-F."/>
            <person name="Hugenholtz P."/>
            <person name="Woyke T."/>
            <person name="Wu D."/>
            <person name="Pukall R."/>
            <person name="Gehrich-Schroeter G."/>
            <person name="Schneider S."/>
            <person name="Klenk H.-P."/>
            <person name="Eisen J.A."/>
        </authorList>
    </citation>
    <scope>NUCLEOTIDE SEQUENCE [LARGE SCALE GENOMIC DNA]</scope>
    <source>
        <strain evidence="9">ATCC 700253 / DSM 10332 / NAL</strain>
    </source>
</reference>
<keyword evidence="2 5" id="KW-0547">Nucleotide-binding</keyword>
<dbReference type="CDD" id="cd07930">
    <property type="entry name" value="bacterial_phosphagen_kinase"/>
    <property type="match status" value="1"/>
</dbReference>
<feature type="binding site" evidence="5 6">
    <location>
        <position position="119"/>
    </location>
    <ligand>
        <name>ATP</name>
        <dbReference type="ChEBI" id="CHEBI:30616"/>
    </ligand>
</feature>
<dbReference type="PANTHER" id="PTHR11547">
    <property type="entry name" value="ARGININE OR CREATINE KINASE"/>
    <property type="match status" value="1"/>
</dbReference>
<dbReference type="PANTHER" id="PTHR11547:SF38">
    <property type="entry name" value="ARGININE KINASE 1-RELATED"/>
    <property type="match status" value="1"/>
</dbReference>
<dbReference type="Pfam" id="PF00217">
    <property type="entry name" value="ATP-gua_Ptrans"/>
    <property type="match status" value="1"/>
</dbReference>
<dbReference type="GO" id="GO:0005524">
    <property type="term" value="F:ATP binding"/>
    <property type="evidence" value="ECO:0007669"/>
    <property type="project" value="UniProtKB-UniRule"/>
</dbReference>
<evidence type="ECO:0000256" key="3">
    <source>
        <dbReference type="ARBA" id="ARBA00022777"/>
    </source>
</evidence>
<feature type="short sequence motif" description="RDXXRA motif of the pArg binding pocket involved in allosteric regulation" evidence="5">
    <location>
        <begin position="331"/>
        <end position="336"/>
    </location>
</feature>
<feature type="binding site" evidence="5 6">
    <location>
        <begin position="170"/>
        <end position="174"/>
    </location>
    <ligand>
        <name>ATP</name>
        <dbReference type="ChEBI" id="CHEBI:30616"/>
    </ligand>
</feature>
<comment type="catalytic activity">
    <reaction evidence="5">
        <text>L-arginyl-[protein] + ATP = N(omega)-phospho-L-arginyl-[protein] + ADP + H(+)</text>
        <dbReference type="Rhea" id="RHEA:43384"/>
        <dbReference type="Rhea" id="RHEA-COMP:10532"/>
        <dbReference type="Rhea" id="RHEA-COMP:10533"/>
        <dbReference type="ChEBI" id="CHEBI:15378"/>
        <dbReference type="ChEBI" id="CHEBI:29965"/>
        <dbReference type="ChEBI" id="CHEBI:30616"/>
        <dbReference type="ChEBI" id="CHEBI:83226"/>
        <dbReference type="ChEBI" id="CHEBI:456216"/>
        <dbReference type="EC" id="2.7.14.1"/>
    </reaction>
</comment>
<evidence type="ECO:0000256" key="4">
    <source>
        <dbReference type="ARBA" id="ARBA00022840"/>
    </source>
</evidence>
<dbReference type="STRING" id="679936.Sulac_0241"/>
<dbReference type="InterPro" id="IPR000749">
    <property type="entry name" value="ATP-guanido_PTrfase"/>
</dbReference>
<evidence type="ECO:0000313" key="9">
    <source>
        <dbReference type="Proteomes" id="UP000005439"/>
    </source>
</evidence>
<keyword evidence="9" id="KW-1185">Reference proteome</keyword>
<dbReference type="InterPro" id="IPR023660">
    <property type="entry name" value="Arg_Kinase"/>
</dbReference>
<dbReference type="InterPro" id="IPR022414">
    <property type="entry name" value="ATP-guanido_PTrfase_cat"/>
</dbReference>
<evidence type="ECO:0000256" key="1">
    <source>
        <dbReference type="ARBA" id="ARBA00022679"/>
    </source>
</evidence>
<keyword evidence="4 5" id="KW-0067">ATP-binding</keyword>
<dbReference type="PROSITE" id="PS51510">
    <property type="entry name" value="PHOSPHAGEN_KINASE_C"/>
    <property type="match status" value="1"/>
</dbReference>
<proteinExistence type="inferred from homology"/>
<gene>
    <name evidence="5" type="primary">mcsB</name>
    <name evidence="8" type="ordered locus">Sulac_0241</name>
</gene>
<feature type="binding site" evidence="5 6">
    <location>
        <position position="84"/>
    </location>
    <ligand>
        <name>ATP</name>
        <dbReference type="ChEBI" id="CHEBI:30616"/>
    </ligand>
</feature>
<keyword evidence="1 5" id="KW-0808">Transferase</keyword>
<dbReference type="EMBL" id="CP003179">
    <property type="protein sequence ID" value="AEW03811.1"/>
    <property type="molecule type" value="Genomic_DNA"/>
</dbReference>
<feature type="binding site" evidence="5 6">
    <location>
        <begin position="201"/>
        <end position="206"/>
    </location>
    <ligand>
        <name>ATP</name>
        <dbReference type="ChEBI" id="CHEBI:30616"/>
    </ligand>
</feature>